<keyword evidence="5 15" id="KW-0812">Transmembrane</keyword>
<dbReference type="FunFam" id="3.50.30.30:FF:000026">
    <property type="entry name" value="E3 ubiquitin-protein ligase RNF13"/>
    <property type="match status" value="1"/>
</dbReference>
<dbReference type="RefSeq" id="XP_002115509.1">
    <property type="nucleotide sequence ID" value="XM_002115473.1"/>
</dbReference>
<dbReference type="GO" id="GO:0006511">
    <property type="term" value="P:ubiquitin-dependent protein catabolic process"/>
    <property type="evidence" value="ECO:0000318"/>
    <property type="project" value="GO_Central"/>
</dbReference>
<dbReference type="SMART" id="SM00184">
    <property type="entry name" value="RING"/>
    <property type="match status" value="1"/>
</dbReference>
<keyword evidence="9" id="KW-0862">Zinc</keyword>
<dbReference type="SUPFAM" id="SSF57850">
    <property type="entry name" value="RING/U-box"/>
    <property type="match status" value="1"/>
</dbReference>
<dbReference type="InterPro" id="IPR046450">
    <property type="entry name" value="PA_dom_sf"/>
</dbReference>
<keyword evidence="12" id="KW-0325">Glycoprotein</keyword>
<dbReference type="Pfam" id="PF02225">
    <property type="entry name" value="PA"/>
    <property type="match status" value="1"/>
</dbReference>
<evidence type="ECO:0000256" key="13">
    <source>
        <dbReference type="ARBA" id="ARBA00046288"/>
    </source>
</evidence>
<dbReference type="InterPro" id="IPR003137">
    <property type="entry name" value="PA_domain"/>
</dbReference>
<evidence type="ECO:0000256" key="15">
    <source>
        <dbReference type="SAM" id="Phobius"/>
    </source>
</evidence>
<dbReference type="EC" id="2.3.2.27" evidence="3"/>
<evidence type="ECO:0000256" key="11">
    <source>
        <dbReference type="ARBA" id="ARBA00023136"/>
    </source>
</evidence>
<keyword evidence="11 15" id="KW-0472">Membrane</keyword>
<keyword evidence="10 15" id="KW-1133">Transmembrane helix</keyword>
<gene>
    <name evidence="18" type="ORF">TRIADDRAFT_59523</name>
</gene>
<dbReference type="Gene3D" id="3.30.40.10">
    <property type="entry name" value="Zinc/RING finger domain, C3HC4 (zinc finger)"/>
    <property type="match status" value="1"/>
</dbReference>
<keyword evidence="8 14" id="KW-0863">Zinc-finger</keyword>
<evidence type="ECO:0000256" key="6">
    <source>
        <dbReference type="ARBA" id="ARBA00022723"/>
    </source>
</evidence>
<dbReference type="PROSITE" id="PS50089">
    <property type="entry name" value="ZF_RING_2"/>
    <property type="match status" value="1"/>
</dbReference>
<keyword evidence="4" id="KW-0808">Transferase</keyword>
<comment type="subcellular location">
    <subcellularLocation>
        <location evidence="13">Endomembrane system</location>
        <topology evidence="13">Single-pass type I membrane protein</topology>
    </subcellularLocation>
</comment>
<feature type="transmembrane region" description="Helical" evidence="15">
    <location>
        <begin position="161"/>
        <end position="183"/>
    </location>
</feature>
<evidence type="ECO:0000256" key="9">
    <source>
        <dbReference type="ARBA" id="ARBA00022833"/>
    </source>
</evidence>
<dbReference type="InParanoid" id="B3S5V7"/>
<dbReference type="SUPFAM" id="SSF52025">
    <property type="entry name" value="PA domain"/>
    <property type="match status" value="1"/>
</dbReference>
<name>B3S5V7_TRIAD</name>
<keyword evidence="6" id="KW-0479">Metal-binding</keyword>
<evidence type="ECO:0000256" key="4">
    <source>
        <dbReference type="ARBA" id="ARBA00022679"/>
    </source>
</evidence>
<dbReference type="OMA" id="PCSDWIA"/>
<dbReference type="GO" id="GO:0061630">
    <property type="term" value="F:ubiquitin protein ligase activity"/>
    <property type="evidence" value="ECO:0000318"/>
    <property type="project" value="GO_Central"/>
</dbReference>
<evidence type="ECO:0000259" key="17">
    <source>
        <dbReference type="PROSITE" id="PS50089"/>
    </source>
</evidence>
<dbReference type="Pfam" id="PF13639">
    <property type="entry name" value="zf-RING_2"/>
    <property type="match status" value="1"/>
</dbReference>
<feature type="chain" id="PRO_5002797237" description="RING-type E3 ubiquitin transferase" evidence="16">
    <location>
        <begin position="21"/>
        <end position="319"/>
    </location>
</feature>
<evidence type="ECO:0000313" key="18">
    <source>
        <dbReference type="EMBL" id="EDV21872.1"/>
    </source>
</evidence>
<accession>B3S5V7</accession>
<dbReference type="InterPro" id="IPR001841">
    <property type="entry name" value="Znf_RING"/>
</dbReference>
<organism evidence="18 19">
    <name type="scientific">Trichoplax adhaerens</name>
    <name type="common">Trichoplax reptans</name>
    <dbReference type="NCBI Taxonomy" id="10228"/>
    <lineage>
        <taxon>Eukaryota</taxon>
        <taxon>Metazoa</taxon>
        <taxon>Placozoa</taxon>
        <taxon>Uniplacotomia</taxon>
        <taxon>Trichoplacea</taxon>
        <taxon>Trichoplacidae</taxon>
        <taxon>Trichoplax</taxon>
    </lineage>
</organism>
<keyword evidence="7 16" id="KW-0732">Signal</keyword>
<dbReference type="CDD" id="cd16665">
    <property type="entry name" value="RING-H2_RNF13-like"/>
    <property type="match status" value="1"/>
</dbReference>
<dbReference type="AlphaFoldDB" id="B3S5V7"/>
<keyword evidence="19" id="KW-1185">Reference proteome</keyword>
<dbReference type="GO" id="GO:0005737">
    <property type="term" value="C:cytoplasm"/>
    <property type="evidence" value="ECO:0000318"/>
    <property type="project" value="GO_Central"/>
</dbReference>
<dbReference type="GO" id="GO:0008270">
    <property type="term" value="F:zinc ion binding"/>
    <property type="evidence" value="ECO:0007669"/>
    <property type="project" value="UniProtKB-KW"/>
</dbReference>
<dbReference type="CTD" id="6756721"/>
<evidence type="ECO:0000256" key="7">
    <source>
        <dbReference type="ARBA" id="ARBA00022729"/>
    </source>
</evidence>
<evidence type="ECO:0000256" key="10">
    <source>
        <dbReference type="ARBA" id="ARBA00022989"/>
    </source>
</evidence>
<proteinExistence type="predicted"/>
<dbReference type="eggNOG" id="KOG4628">
    <property type="taxonomic scope" value="Eukaryota"/>
</dbReference>
<dbReference type="OrthoDB" id="8062037at2759"/>
<feature type="domain" description="RING-type" evidence="17">
    <location>
        <begin position="211"/>
        <end position="254"/>
    </location>
</feature>
<dbReference type="InterPro" id="IPR044744">
    <property type="entry name" value="ZNRF4/RNF13/RNF167_PA"/>
</dbReference>
<evidence type="ECO:0000256" key="3">
    <source>
        <dbReference type="ARBA" id="ARBA00012483"/>
    </source>
</evidence>
<dbReference type="InterPro" id="IPR051653">
    <property type="entry name" value="E3_ligase_sorting_rcpt"/>
</dbReference>
<evidence type="ECO:0000256" key="2">
    <source>
        <dbReference type="ARBA" id="ARBA00004906"/>
    </source>
</evidence>
<evidence type="ECO:0000256" key="8">
    <source>
        <dbReference type="ARBA" id="ARBA00022771"/>
    </source>
</evidence>
<dbReference type="PANTHER" id="PTHR47168">
    <property type="entry name" value="RING ZINC FINGER DOMAIN SUPERFAMILY PROTEIN-RELATED"/>
    <property type="match status" value="1"/>
</dbReference>
<feature type="signal peptide" evidence="16">
    <location>
        <begin position="1"/>
        <end position="20"/>
    </location>
</feature>
<reference evidence="18 19" key="1">
    <citation type="journal article" date="2008" name="Nature">
        <title>The Trichoplax genome and the nature of placozoans.</title>
        <authorList>
            <person name="Srivastava M."/>
            <person name="Begovic E."/>
            <person name="Chapman J."/>
            <person name="Putnam N.H."/>
            <person name="Hellsten U."/>
            <person name="Kawashima T."/>
            <person name="Kuo A."/>
            <person name="Mitros T."/>
            <person name="Salamov A."/>
            <person name="Carpenter M.L."/>
            <person name="Signorovitch A.Y."/>
            <person name="Moreno M.A."/>
            <person name="Kamm K."/>
            <person name="Grimwood J."/>
            <person name="Schmutz J."/>
            <person name="Shapiro H."/>
            <person name="Grigoriev I.V."/>
            <person name="Buss L.W."/>
            <person name="Schierwater B."/>
            <person name="Dellaporta S.L."/>
            <person name="Rokhsar D.S."/>
        </authorList>
    </citation>
    <scope>NUCLEOTIDE SEQUENCE [LARGE SCALE GENOMIC DNA]</scope>
    <source>
        <strain evidence="18 19">Grell-BS-1999</strain>
    </source>
</reference>
<evidence type="ECO:0000256" key="12">
    <source>
        <dbReference type="ARBA" id="ARBA00023180"/>
    </source>
</evidence>
<evidence type="ECO:0000256" key="14">
    <source>
        <dbReference type="PROSITE-ProRule" id="PRU00175"/>
    </source>
</evidence>
<dbReference type="PhylomeDB" id="B3S5V7"/>
<evidence type="ECO:0000256" key="1">
    <source>
        <dbReference type="ARBA" id="ARBA00000900"/>
    </source>
</evidence>
<evidence type="ECO:0000256" key="5">
    <source>
        <dbReference type="ARBA" id="ARBA00022692"/>
    </source>
</evidence>
<dbReference type="Proteomes" id="UP000009022">
    <property type="component" value="Unassembled WGS sequence"/>
</dbReference>
<comment type="catalytic activity">
    <reaction evidence="1">
        <text>S-ubiquitinyl-[E2 ubiquitin-conjugating enzyme]-L-cysteine + [acceptor protein]-L-lysine = [E2 ubiquitin-conjugating enzyme]-L-cysteine + N(6)-ubiquitinyl-[acceptor protein]-L-lysine.</text>
        <dbReference type="EC" id="2.3.2.27"/>
    </reaction>
</comment>
<dbReference type="Gene3D" id="3.50.30.30">
    <property type="match status" value="1"/>
</dbReference>
<dbReference type="GO" id="GO:0012505">
    <property type="term" value="C:endomembrane system"/>
    <property type="evidence" value="ECO:0007669"/>
    <property type="project" value="UniProtKB-SubCell"/>
</dbReference>
<dbReference type="CDD" id="cd02123">
    <property type="entry name" value="PA_C_RZF_like"/>
    <property type="match status" value="1"/>
</dbReference>
<dbReference type="HOGENOM" id="CLU_035275_0_0_1"/>
<dbReference type="PANTHER" id="PTHR47168:SF1">
    <property type="entry name" value="OS02G0798600 PROTEIN"/>
    <property type="match status" value="1"/>
</dbReference>
<evidence type="ECO:0000256" key="16">
    <source>
        <dbReference type="SAM" id="SignalP"/>
    </source>
</evidence>
<sequence>MTKKAFIALIMVLMLCYGNAEVIVITTANKTFSFVDIPANFGDRLPKQGLTGTIVNAIPRDGCSPIQPPPYTGPNWFALIRQGNCPYSPKVYNAQLAGYRAAIIFNRDSNELIQMNGVLFVNKIQIPSVFVGSDTGAQLSDAFNYISRSTIIITPTLPVPWSYYVTSLGTVAVTCVAIVLGVYQNKVARRRLDKTVPIFKYSEALDCQDMCAICIDDFALKDRIRILPCKHAYHCKCIDPWFLVEGKRNCPLCKLSIDANDSNQISVGHETVSASNNLPNVVVDVSESSSTENLLERSTISTADQFNEVTPLVTQHSNL</sequence>
<dbReference type="KEGG" id="tad:TRIADDRAFT_59523"/>
<evidence type="ECO:0000313" key="19">
    <source>
        <dbReference type="Proteomes" id="UP000009022"/>
    </source>
</evidence>
<dbReference type="EMBL" id="DS985251">
    <property type="protein sequence ID" value="EDV21872.1"/>
    <property type="molecule type" value="Genomic_DNA"/>
</dbReference>
<dbReference type="GeneID" id="6756721"/>
<comment type="pathway">
    <text evidence="2">Protein modification; protein ubiquitination.</text>
</comment>
<protein>
    <recommendedName>
        <fullName evidence="3">RING-type E3 ubiquitin transferase</fullName>
        <ecNumber evidence="3">2.3.2.27</ecNumber>
    </recommendedName>
</protein>
<dbReference type="InterPro" id="IPR013083">
    <property type="entry name" value="Znf_RING/FYVE/PHD"/>
</dbReference>